<sequence length="217" mass="24226">MKKLAAVAIRATAWSLMTGLAILAALNAWVILSTRDQIHTDILDCPPVPVGIVFGTSYGLRGGGANPHFHARMNTAAQLYRLGLVDHLLLSGDNRTRYYNEPRYMWRDLHRQKVPDSAMTLDFAGFSTFDTLVRAQQVFKVDQALLVTQSWHLPRALFIADQLGMNVQGCVAHADAPRLDVEMRAREWLARAATVGDLYLWHRRPHFLGPTVPLTAG</sequence>
<reference evidence="9" key="1">
    <citation type="submission" date="2022-11" db="EMBL/GenBank/DDBJ databases">
        <title>Larsenimonas rhizosphaerae sp. nov., isolated from a tidal mudflat.</title>
        <authorList>
            <person name="Lee S.D."/>
            <person name="Kim I.S."/>
        </authorList>
    </citation>
    <scope>NUCLEOTIDE SEQUENCE</scope>
    <source>
        <strain evidence="9">GH2-1</strain>
    </source>
</reference>
<evidence type="ECO:0000256" key="1">
    <source>
        <dbReference type="ARBA" id="ARBA00004377"/>
    </source>
</evidence>
<comment type="function">
    <text evidence="7">Participates in the barrier function of the cell envelope.</text>
</comment>
<dbReference type="Proteomes" id="UP001165678">
    <property type="component" value="Unassembled WGS sequence"/>
</dbReference>
<dbReference type="EMBL" id="JAPIVE010000003">
    <property type="protein sequence ID" value="MCX2524676.1"/>
    <property type="molecule type" value="Genomic_DNA"/>
</dbReference>
<keyword evidence="3" id="KW-0997">Cell inner membrane</keyword>
<evidence type="ECO:0000313" key="10">
    <source>
        <dbReference type="Proteomes" id="UP001165678"/>
    </source>
</evidence>
<evidence type="ECO:0000256" key="6">
    <source>
        <dbReference type="ARBA" id="ARBA00023136"/>
    </source>
</evidence>
<keyword evidence="5" id="KW-1133">Transmembrane helix</keyword>
<dbReference type="PANTHER" id="PTHR30336">
    <property type="entry name" value="INNER MEMBRANE PROTEIN, PROBABLE PERMEASE"/>
    <property type="match status" value="1"/>
</dbReference>
<keyword evidence="4" id="KW-0812">Transmembrane</keyword>
<keyword evidence="6" id="KW-0472">Membrane</keyword>
<gene>
    <name evidence="9" type="ORF">OQ287_10545</name>
</gene>
<name>A0AA42CV54_9GAMM</name>
<organism evidence="9 10">
    <name type="scientific">Larsenimonas rhizosphaerae</name>
    <dbReference type="NCBI Taxonomy" id="2944682"/>
    <lineage>
        <taxon>Bacteria</taxon>
        <taxon>Pseudomonadati</taxon>
        <taxon>Pseudomonadota</taxon>
        <taxon>Gammaproteobacteria</taxon>
        <taxon>Oceanospirillales</taxon>
        <taxon>Halomonadaceae</taxon>
        <taxon>Larsenimonas</taxon>
    </lineage>
</organism>
<evidence type="ECO:0000256" key="2">
    <source>
        <dbReference type="ARBA" id="ARBA00022475"/>
    </source>
</evidence>
<keyword evidence="10" id="KW-1185">Reference proteome</keyword>
<evidence type="ECO:0000313" key="9">
    <source>
        <dbReference type="EMBL" id="MCX2524676.1"/>
    </source>
</evidence>
<dbReference type="GO" id="GO:0005886">
    <property type="term" value="C:plasma membrane"/>
    <property type="evidence" value="ECO:0007669"/>
    <property type="project" value="UniProtKB-SubCell"/>
</dbReference>
<feature type="domain" description="DUF218" evidence="8">
    <location>
        <begin position="52"/>
        <end position="189"/>
    </location>
</feature>
<evidence type="ECO:0000256" key="4">
    <source>
        <dbReference type="ARBA" id="ARBA00022692"/>
    </source>
</evidence>
<dbReference type="InterPro" id="IPR051599">
    <property type="entry name" value="Cell_Envelope_Assoc"/>
</dbReference>
<dbReference type="InterPro" id="IPR003848">
    <property type="entry name" value="DUF218"/>
</dbReference>
<evidence type="ECO:0000259" key="8">
    <source>
        <dbReference type="Pfam" id="PF02698"/>
    </source>
</evidence>
<comment type="caution">
    <text evidence="9">The sequence shown here is derived from an EMBL/GenBank/DDBJ whole genome shotgun (WGS) entry which is preliminary data.</text>
</comment>
<dbReference type="Pfam" id="PF02698">
    <property type="entry name" value="DUF218"/>
    <property type="match status" value="1"/>
</dbReference>
<dbReference type="RefSeq" id="WP_250939517.1">
    <property type="nucleotide sequence ID" value="NZ_JAMLJK010000005.1"/>
</dbReference>
<protein>
    <submittedName>
        <fullName evidence="9">YdcF family protein</fullName>
    </submittedName>
</protein>
<accession>A0AA42CV54</accession>
<dbReference type="AlphaFoldDB" id="A0AA42CV54"/>
<proteinExistence type="predicted"/>
<dbReference type="CDD" id="cd06259">
    <property type="entry name" value="YdcF-like"/>
    <property type="match status" value="1"/>
</dbReference>
<keyword evidence="2" id="KW-1003">Cell membrane</keyword>
<comment type="subcellular location">
    <subcellularLocation>
        <location evidence="1">Cell inner membrane</location>
        <topology evidence="1">Single-pass membrane protein</topology>
    </subcellularLocation>
</comment>
<evidence type="ECO:0000256" key="7">
    <source>
        <dbReference type="ARBA" id="ARBA00037355"/>
    </source>
</evidence>
<evidence type="ECO:0000256" key="3">
    <source>
        <dbReference type="ARBA" id="ARBA00022519"/>
    </source>
</evidence>
<dbReference type="PANTHER" id="PTHR30336:SF0">
    <property type="entry name" value="PROTEIN SANA"/>
    <property type="match status" value="1"/>
</dbReference>
<evidence type="ECO:0000256" key="5">
    <source>
        <dbReference type="ARBA" id="ARBA00022989"/>
    </source>
</evidence>